<dbReference type="KEGG" id="cad:Curi_c13750"/>
<dbReference type="PATRIC" id="fig|1128398.3.peg.1398"/>
<organism evidence="2 3">
    <name type="scientific">Gottschalkia acidurici (strain ATCC 7906 / DSM 604 / BCRC 14475 / CIP 104303 / KCTC 5404 / NCIMB 10678 / 9a)</name>
    <name type="common">Clostridium acidurici</name>
    <dbReference type="NCBI Taxonomy" id="1128398"/>
    <lineage>
        <taxon>Bacteria</taxon>
        <taxon>Bacillati</taxon>
        <taxon>Bacillota</taxon>
        <taxon>Tissierellia</taxon>
        <taxon>Tissierellales</taxon>
        <taxon>Gottschalkiaceae</taxon>
        <taxon>Gottschalkia</taxon>
    </lineage>
</organism>
<dbReference type="OrthoDB" id="1682150at2"/>
<feature type="transmembrane region" description="Helical" evidence="1">
    <location>
        <begin position="27"/>
        <end position="45"/>
    </location>
</feature>
<keyword evidence="1" id="KW-0812">Transmembrane</keyword>
<dbReference type="Pfam" id="PF06686">
    <property type="entry name" value="SpoIIIAC"/>
    <property type="match status" value="2"/>
</dbReference>
<feature type="transmembrane region" description="Helical" evidence="1">
    <location>
        <begin position="106"/>
        <end position="127"/>
    </location>
</feature>
<feature type="transmembrane region" description="Helical" evidence="1">
    <location>
        <begin position="65"/>
        <end position="85"/>
    </location>
</feature>
<dbReference type="InterPro" id="IPR025664">
    <property type="entry name" value="Spore_III_AC/AD"/>
</dbReference>
<dbReference type="InterPro" id="IPR014211">
    <property type="entry name" value="Spore_III_AD"/>
</dbReference>
<dbReference type="EMBL" id="CP003326">
    <property type="protein sequence ID" value="AFS78385.1"/>
    <property type="molecule type" value="Genomic_DNA"/>
</dbReference>
<dbReference type="NCBIfam" id="TIGR02849">
    <property type="entry name" value="spore_III_AD"/>
    <property type="match status" value="1"/>
</dbReference>
<dbReference type="STRING" id="1128398.Curi_c13750"/>
<dbReference type="HOGENOM" id="CLU_159353_1_1_9"/>
<reference evidence="2 3" key="1">
    <citation type="journal article" date="2012" name="PLoS ONE">
        <title>The purine-utilizing bacterium Clostridium acidurici 9a: a genome-guided metabolic reconsideration.</title>
        <authorList>
            <person name="Hartwich K."/>
            <person name="Poehlein A."/>
            <person name="Daniel R."/>
        </authorList>
    </citation>
    <scope>NUCLEOTIDE SEQUENCE [LARGE SCALE GENOMIC DNA]</scope>
    <source>
        <strain evidence="3">ATCC 7906 / DSM 604 / BCRC 14475 / CIP 104303 / KCTC 5404 / NCIMB 10678 / 9a</strain>
    </source>
</reference>
<dbReference type="RefSeq" id="WP_014967522.1">
    <property type="nucleotide sequence ID" value="NC_018664.1"/>
</dbReference>
<name>K0B0G5_GOTA9</name>
<evidence type="ECO:0000313" key="3">
    <source>
        <dbReference type="Proteomes" id="UP000006094"/>
    </source>
</evidence>
<keyword evidence="1" id="KW-1133">Transmembrane helix</keyword>
<dbReference type="AlphaFoldDB" id="K0B0G5"/>
<protein>
    <submittedName>
        <fullName evidence="2">Stage III sporulation protein AD</fullName>
    </submittedName>
</protein>
<evidence type="ECO:0000256" key="1">
    <source>
        <dbReference type="SAM" id="Phobius"/>
    </source>
</evidence>
<keyword evidence="1" id="KW-0472">Membrane</keyword>
<dbReference type="eggNOG" id="ENOG5032SJW">
    <property type="taxonomic scope" value="Bacteria"/>
</dbReference>
<keyword evidence="3" id="KW-1185">Reference proteome</keyword>
<proteinExistence type="predicted"/>
<dbReference type="Proteomes" id="UP000006094">
    <property type="component" value="Chromosome"/>
</dbReference>
<evidence type="ECO:0000313" key="2">
    <source>
        <dbReference type="EMBL" id="AFS78385.1"/>
    </source>
</evidence>
<accession>K0B0G5</accession>
<sequence>MDIVKIVGIGIIATTLSVILKQQKSEFAVQISIVTGLIIFSFILSQLEYVIDTLDSLAKRVELDSLYFSTVLKVVGISYIGEFGAQISRDAGEGAIASKIELGAKVIIMTMSVPILMSLLDLIIKIIP</sequence>
<gene>
    <name evidence="2" type="primary">spoIIIAD</name>
    <name evidence="2" type="ordered locus">Curi_c13750</name>
</gene>